<dbReference type="GO" id="GO:2001069">
    <property type="term" value="F:glycogen binding"/>
    <property type="evidence" value="ECO:0007669"/>
    <property type="project" value="TreeGrafter"/>
</dbReference>
<evidence type="ECO:0000313" key="5">
    <source>
        <dbReference type="RefSeq" id="XP_007195169.2"/>
    </source>
</evidence>
<feature type="compositionally biased region" description="Polar residues" evidence="1">
    <location>
        <begin position="1044"/>
        <end position="1054"/>
    </location>
</feature>
<dbReference type="InterPro" id="IPR038175">
    <property type="entry name" value="CBM21_dom_sf"/>
</dbReference>
<feature type="compositionally biased region" description="Polar residues" evidence="1">
    <location>
        <begin position="938"/>
        <end position="956"/>
    </location>
</feature>
<dbReference type="GO" id="GO:0005977">
    <property type="term" value="P:glycogen metabolic process"/>
    <property type="evidence" value="ECO:0007669"/>
    <property type="project" value="UniProtKB-KW"/>
</dbReference>
<dbReference type="Proteomes" id="UP001652580">
    <property type="component" value="Chromosome 7"/>
</dbReference>
<feature type="compositionally biased region" description="Basic and acidic residues" evidence="1">
    <location>
        <begin position="488"/>
        <end position="498"/>
    </location>
</feature>
<feature type="transmembrane region" description="Helical" evidence="2">
    <location>
        <begin position="1073"/>
        <end position="1103"/>
    </location>
</feature>
<feature type="region of interest" description="Disordered" evidence="1">
    <location>
        <begin position="1"/>
        <end position="59"/>
    </location>
</feature>
<dbReference type="RefSeq" id="XP_007195169.2">
    <property type="nucleotide sequence ID" value="XM_007195107.2"/>
</dbReference>
<feature type="compositionally biased region" description="Polar residues" evidence="1">
    <location>
        <begin position="1"/>
        <end position="11"/>
    </location>
</feature>
<feature type="compositionally biased region" description="Polar residues" evidence="1">
    <location>
        <begin position="902"/>
        <end position="912"/>
    </location>
</feature>
<reference evidence="5" key="1">
    <citation type="submission" date="2025-08" db="UniProtKB">
        <authorList>
            <consortium name="RefSeq"/>
        </authorList>
    </citation>
    <scope>IDENTIFICATION</scope>
</reference>
<evidence type="ECO:0000313" key="4">
    <source>
        <dbReference type="Proteomes" id="UP001652580"/>
    </source>
</evidence>
<dbReference type="STRING" id="310752.A0A384B7C2"/>
<evidence type="ECO:0000256" key="2">
    <source>
        <dbReference type="SAM" id="Phobius"/>
    </source>
</evidence>
<sequence>MEPSEEPSQISKDNHLEVPNLSDSLSEDEEVKATFRPGFSPQPSRRGSDSSEDIYLDTPPSGARRVSFADNFGFNLVSVKEFDSWEFPSGSTDFDLMKDIFHTEEYVLSPLFDLPSSKEDLMQQLQVQKAILESTEYLPGSTSMKGIIRVLNISFEKLVYVRMSLDDWQTYYDILAEYVPNSCDGETDQFSFKISLVPPYQKDGSKVEFCIRYETSVGTFWSNNNGTNYILVCQKKEQELEPGKLQEEVPNRQIKGCLKVKSSKEESLVTSDENNSENSKITDTYIPTIVFSHEDKEDLETSNQNVKDVNTEHDEHNEKELDLMINQHLIRSTASRDEKNTVNFPNKAEGLQKKQIHDEVYTDLFKRPLSSSSSAERSLKGEFYHNEKSSSGNKCSYQPSEEITSDMGEIKPSLGNTSSDELVQVHIGSKEVLDNNANPAQGRGRVQISCPSADQLMADNLNQKREGEAKKTEVKDWECLRSDFHSDFHSEESIEKGSSKKAYGNGKNEEEEQRICLGVNEKHSKNFQSILHDQERKMSHSEISVEGMGASNRDLTALPSKDTPIHDQSIRADTFHSPRTNLSCEEAVLTTSDLDLSTTEGTILGGMPGQACLPRNRNVLRNEYLFQVEEEKSAWINSEDQNKNTQHKQSWNVLESQGRARESKTNITEQTKEQADCGDVWEKRDNTRSLKANPTEELFTCQETASCELSSLADHGITEKAETGTAYIIKTTSESTLESMSAREKAIIAKLPQETARSDRPIEVKETAFDPHEGRNDDSHDTLCQRDTVGVIYDNDFEKESRLGICNVHVDEMEKEETISIYNPGKTHDRKKCVTGNTTSVEESSQVITDYQKAASKLDLHLGMLPTDKKIFPENRDHGQIQELSQKTNIDAIIHSALNSDTNRASQNGSHISNHHVKTSVPSHEQATAIENAVTTKTLQSISSKSKYNRNPTSEIQGAENHHHPASTPEEVSKSSRIVTSGSRRERCIGQIVQQGECSVEKSLGSTILISEAFENMEEARNEKEGLINSGQALCSSGDKESESPASDSLPAQESQAQRESLLSKYTNSKMPYFLLFLIFLVTIYQYDLMTGLAFYVFSLYWLCWEGGRQKESVKKK</sequence>
<dbReference type="CTD" id="5506"/>
<dbReference type="AlphaFoldDB" id="A0A384B7C2"/>
<dbReference type="PANTHER" id="PTHR12307">
    <property type="entry name" value="PROTEIN PHOSPHATASE 1 REGULATORY SUBUNIT"/>
    <property type="match status" value="1"/>
</dbReference>
<dbReference type="GO" id="GO:0016020">
    <property type="term" value="C:membrane"/>
    <property type="evidence" value="ECO:0007669"/>
    <property type="project" value="UniProtKB-SubCell"/>
</dbReference>
<dbReference type="InParanoid" id="A0A384B7C2"/>
<name>A0A384B7C2_BALAC</name>
<feature type="region of interest" description="Disordered" evidence="1">
    <location>
        <begin position="488"/>
        <end position="507"/>
    </location>
</feature>
<dbReference type="GO" id="GO:0000164">
    <property type="term" value="C:protein phosphatase type 1 complex"/>
    <property type="evidence" value="ECO:0007669"/>
    <property type="project" value="TreeGrafter"/>
</dbReference>
<dbReference type="InterPro" id="IPR005036">
    <property type="entry name" value="CBM21_dom"/>
</dbReference>
<dbReference type="InterPro" id="IPR050782">
    <property type="entry name" value="PP1_regulatory_subunit_3"/>
</dbReference>
<dbReference type="PANTHER" id="PTHR12307:SF2">
    <property type="entry name" value="PROTEIN PHOSPHATASE 1 REGULATORY SUBUNIT 3A"/>
    <property type="match status" value="1"/>
</dbReference>
<dbReference type="GO" id="GO:0005979">
    <property type="term" value="P:regulation of glycogen biosynthetic process"/>
    <property type="evidence" value="ECO:0007669"/>
    <property type="project" value="TreeGrafter"/>
</dbReference>
<feature type="region of interest" description="Disordered" evidence="1">
    <location>
        <begin position="1032"/>
        <end position="1054"/>
    </location>
</feature>
<dbReference type="GO" id="GO:0008157">
    <property type="term" value="F:protein phosphatase 1 binding"/>
    <property type="evidence" value="ECO:0007669"/>
    <property type="project" value="TreeGrafter"/>
</dbReference>
<proteinExistence type="predicted"/>
<evidence type="ECO:0000259" key="3">
    <source>
        <dbReference type="PROSITE" id="PS51159"/>
    </source>
</evidence>
<feature type="region of interest" description="Disordered" evidence="1">
    <location>
        <begin position="902"/>
        <end position="925"/>
    </location>
</feature>
<dbReference type="CDD" id="cd22255">
    <property type="entry name" value="PBD_PPP1R3A"/>
    <property type="match status" value="1"/>
</dbReference>
<keyword evidence="2" id="KW-1133">Transmembrane helix</keyword>
<keyword evidence="2" id="KW-0812">Transmembrane</keyword>
<dbReference type="PROSITE" id="PS51159">
    <property type="entry name" value="CBM21"/>
    <property type="match status" value="1"/>
</dbReference>
<dbReference type="FunCoup" id="A0A384B7C2">
    <property type="interactions" value="111"/>
</dbReference>
<feature type="compositionally biased region" description="Basic and acidic residues" evidence="1">
    <location>
        <begin position="377"/>
        <end position="388"/>
    </location>
</feature>
<protein>
    <submittedName>
        <fullName evidence="5">Protein phosphatase 1 regulatory subunit 3A</fullName>
    </submittedName>
</protein>
<dbReference type="Pfam" id="PF03370">
    <property type="entry name" value="CBM_21"/>
    <property type="match status" value="1"/>
</dbReference>
<feature type="compositionally biased region" description="Polar residues" evidence="1">
    <location>
        <begin position="389"/>
        <end position="400"/>
    </location>
</feature>
<evidence type="ECO:0000256" key="1">
    <source>
        <dbReference type="SAM" id="MobiDB-lite"/>
    </source>
</evidence>
<feature type="domain" description="CBM21" evidence="3">
    <location>
        <begin position="124"/>
        <end position="232"/>
    </location>
</feature>
<organism evidence="4 5">
    <name type="scientific">Balaenoptera acutorostrata</name>
    <name type="common">Common minke whale</name>
    <name type="synonym">Balaena rostrata</name>
    <dbReference type="NCBI Taxonomy" id="9767"/>
    <lineage>
        <taxon>Eukaryota</taxon>
        <taxon>Metazoa</taxon>
        <taxon>Chordata</taxon>
        <taxon>Craniata</taxon>
        <taxon>Vertebrata</taxon>
        <taxon>Euteleostomi</taxon>
        <taxon>Mammalia</taxon>
        <taxon>Eutheria</taxon>
        <taxon>Laurasiatheria</taxon>
        <taxon>Artiodactyla</taxon>
        <taxon>Whippomorpha</taxon>
        <taxon>Cetacea</taxon>
        <taxon>Mysticeti</taxon>
        <taxon>Balaenopteridae</taxon>
        <taxon>Balaenoptera</taxon>
    </lineage>
</organism>
<keyword evidence="2" id="KW-0472">Membrane</keyword>
<feature type="region of interest" description="Disordered" evidence="1">
    <location>
        <begin position="938"/>
        <end position="982"/>
    </location>
</feature>
<accession>A0A384B7C2</accession>
<keyword evidence="4" id="KW-1185">Reference proteome</keyword>
<gene>
    <name evidence="5" type="primary">PPP1R3A</name>
</gene>
<dbReference type="Gene3D" id="2.60.40.2440">
    <property type="entry name" value="Carbohydrate binding type-21 domain"/>
    <property type="match status" value="1"/>
</dbReference>
<dbReference type="KEGG" id="bacu:102999251"/>
<dbReference type="GeneID" id="102999251"/>
<feature type="region of interest" description="Disordered" evidence="1">
    <location>
        <begin position="369"/>
        <end position="400"/>
    </location>
</feature>